<protein>
    <recommendedName>
        <fullName evidence="13">Oxoglutarate/iron-dependent dioxygenase</fullName>
    </recommendedName>
</protein>
<gene>
    <name evidence="6" type="ORF">UFOVP1002_135</name>
    <name evidence="7" type="ORF">UFOVP1217_60</name>
    <name evidence="8" type="ORF">UFOVP1343_44</name>
    <name evidence="9" type="ORF">UFOVP1438_93</name>
    <name evidence="12" type="ORF">UFOVP1541_92</name>
    <name evidence="10" type="ORF">UFOVP1592_89</name>
    <name evidence="1" type="ORF">UFOVP465_138</name>
    <name evidence="2" type="ORF">UFOVP666_184</name>
    <name evidence="3" type="ORF">UFOVP727_73</name>
    <name evidence="11" type="ORF">UFOVP741_76</name>
    <name evidence="4" type="ORF">UFOVP819_24</name>
    <name evidence="5" type="ORF">UFOVP926_63</name>
</gene>
<evidence type="ECO:0000313" key="10">
    <source>
        <dbReference type="EMBL" id="CAB4217793.1"/>
    </source>
</evidence>
<dbReference type="EMBL" id="LR797395">
    <property type="protein sequence ID" value="CAB4213139.1"/>
    <property type="molecule type" value="Genomic_DNA"/>
</dbReference>
<evidence type="ECO:0000313" key="11">
    <source>
        <dbReference type="EMBL" id="CAB5225141.1"/>
    </source>
</evidence>
<dbReference type="EMBL" id="LR796878">
    <property type="protein sequence ID" value="CAB4172220.1"/>
    <property type="molecule type" value="Genomic_DNA"/>
</dbReference>
<evidence type="ECO:0000313" key="1">
    <source>
        <dbReference type="EMBL" id="CAB4145219.1"/>
    </source>
</evidence>
<dbReference type="EMBL" id="LR796644">
    <property type="protein sequence ID" value="CAB4156839.1"/>
    <property type="molecule type" value="Genomic_DNA"/>
</dbReference>
<reference evidence="4" key="1">
    <citation type="submission" date="2020-04" db="EMBL/GenBank/DDBJ databases">
        <authorList>
            <person name="Chiriac C."/>
            <person name="Salcher M."/>
            <person name="Ghai R."/>
            <person name="Kavagutti S V."/>
        </authorList>
    </citation>
    <scope>NUCLEOTIDE SEQUENCE</scope>
</reference>
<evidence type="ECO:0000313" key="12">
    <source>
        <dbReference type="EMBL" id="CAB5228972.1"/>
    </source>
</evidence>
<evidence type="ECO:0000313" key="6">
    <source>
        <dbReference type="EMBL" id="CAB4178384.1"/>
    </source>
</evidence>
<name>A0A6J5NXU8_9CAUD</name>
<dbReference type="Gene3D" id="2.60.120.620">
    <property type="entry name" value="q2cbj1_9rhob like domain"/>
    <property type="match status" value="1"/>
</dbReference>
<sequence>MIKPDNFGISPPRDKYPVIAIYKDFIPEYDHKKLLDYFSNNDSLFWWGQSDEPSPKTNSPVRYKLVEHSKDDSLKYLRTVILDDEYFEKLTASEVDEPFPEGLQNKVDWCMVLHTTENQEILDIIKQIDIAVEQQIYDVYGQRAECTFPPMFTKIDQGRSIRLHCDGYDFDGDRKYKESICHFSSVYYINDDYVGGENYTPYLGFSYKPRANSLILNSTPWDEDMAHEVLPVASGKRFVRQHFWILKNDDNA</sequence>
<dbReference type="EMBL" id="LR798395">
    <property type="protein sequence ID" value="CAB5228972.1"/>
    <property type="molecule type" value="Genomic_DNA"/>
</dbReference>
<evidence type="ECO:0000313" key="2">
    <source>
        <dbReference type="EMBL" id="CAB4156839.1"/>
    </source>
</evidence>
<organism evidence="4">
    <name type="scientific">uncultured Caudovirales phage</name>
    <dbReference type="NCBI Taxonomy" id="2100421"/>
    <lineage>
        <taxon>Viruses</taxon>
        <taxon>Duplodnaviria</taxon>
        <taxon>Heunggongvirae</taxon>
        <taxon>Uroviricota</taxon>
        <taxon>Caudoviricetes</taxon>
        <taxon>Peduoviridae</taxon>
        <taxon>Maltschvirus</taxon>
        <taxon>Maltschvirus maltsch</taxon>
    </lineage>
</organism>
<dbReference type="EMBL" id="LR797452">
    <property type="protein sequence ID" value="CAB4217793.1"/>
    <property type="molecule type" value="Genomic_DNA"/>
</dbReference>
<evidence type="ECO:0000313" key="7">
    <source>
        <dbReference type="EMBL" id="CAB4191613.1"/>
    </source>
</evidence>
<dbReference type="EMBL" id="LR797177">
    <property type="protein sequence ID" value="CAB4191613.1"/>
    <property type="molecule type" value="Genomic_DNA"/>
</dbReference>
<proteinExistence type="predicted"/>
<dbReference type="EMBL" id="LR796698">
    <property type="protein sequence ID" value="CAB4160154.1"/>
    <property type="molecule type" value="Genomic_DNA"/>
</dbReference>
<evidence type="ECO:0000313" key="9">
    <source>
        <dbReference type="EMBL" id="CAB4213139.1"/>
    </source>
</evidence>
<dbReference type="EMBL" id="LR796762">
    <property type="protein sequence ID" value="CAB4164470.1"/>
    <property type="molecule type" value="Genomic_DNA"/>
</dbReference>
<dbReference type="EMBL" id="LR797305">
    <property type="protein sequence ID" value="CAB4200461.1"/>
    <property type="molecule type" value="Genomic_DNA"/>
</dbReference>
<evidence type="ECO:0000313" key="4">
    <source>
        <dbReference type="EMBL" id="CAB4164470.1"/>
    </source>
</evidence>
<dbReference type="EMBL" id="LR796443">
    <property type="protein sequence ID" value="CAB4145219.1"/>
    <property type="molecule type" value="Genomic_DNA"/>
</dbReference>
<evidence type="ECO:0000313" key="3">
    <source>
        <dbReference type="EMBL" id="CAB4160154.1"/>
    </source>
</evidence>
<accession>A0A6J5NXU8</accession>
<dbReference type="EMBL" id="LR796961">
    <property type="protein sequence ID" value="CAB4178384.1"/>
    <property type="molecule type" value="Genomic_DNA"/>
</dbReference>
<evidence type="ECO:0000313" key="5">
    <source>
        <dbReference type="EMBL" id="CAB4172220.1"/>
    </source>
</evidence>
<evidence type="ECO:0008006" key="13">
    <source>
        <dbReference type="Google" id="ProtNLM"/>
    </source>
</evidence>
<evidence type="ECO:0000313" key="8">
    <source>
        <dbReference type="EMBL" id="CAB4200461.1"/>
    </source>
</evidence>
<dbReference type="EMBL" id="LR798341">
    <property type="protein sequence ID" value="CAB5225141.1"/>
    <property type="molecule type" value="Genomic_DNA"/>
</dbReference>